<dbReference type="InterPro" id="IPR017871">
    <property type="entry name" value="ABC_transporter-like_CS"/>
</dbReference>
<feature type="transmembrane region" description="Helical" evidence="9">
    <location>
        <begin position="97"/>
        <end position="116"/>
    </location>
</feature>
<dbReference type="InterPro" id="IPR027417">
    <property type="entry name" value="P-loop_NTPase"/>
</dbReference>
<evidence type="ECO:0000313" key="13">
    <source>
        <dbReference type="Proteomes" id="UP000029453"/>
    </source>
</evidence>
<evidence type="ECO:0000313" key="12">
    <source>
        <dbReference type="EMBL" id="GAC42397.1"/>
    </source>
</evidence>
<reference evidence="12 13" key="1">
    <citation type="submission" date="2012-10" db="EMBL/GenBank/DDBJ databases">
        <title>Draft Genome Sequence of Paenibacillus popilliae ATCC 14706T.</title>
        <authorList>
            <person name="Iiyama K."/>
            <person name="Mori K."/>
            <person name="Mon H."/>
            <person name="Chieda Y."/>
            <person name="Lee J.M."/>
            <person name="Kusakabe T."/>
            <person name="Tashiro K."/>
            <person name="Asano S."/>
            <person name="Yasunaga-Aoki C."/>
            <person name="Shimizu S."/>
        </authorList>
    </citation>
    <scope>NUCLEOTIDE SEQUENCE [LARGE SCALE GENOMIC DNA]</scope>
    <source>
        <strain evidence="12 13">ATCC 14706</strain>
    </source>
</reference>
<keyword evidence="7 9" id="KW-1133">Transmembrane helix</keyword>
<feature type="domain" description="ABC transporter" evidence="10">
    <location>
        <begin position="299"/>
        <end position="533"/>
    </location>
</feature>
<dbReference type="CDD" id="cd07346">
    <property type="entry name" value="ABC_6TM_exporters"/>
    <property type="match status" value="1"/>
</dbReference>
<comment type="caution">
    <text evidence="12">The sequence shown here is derived from an EMBL/GenBank/DDBJ whole genome shotgun (WGS) entry which is preliminary data.</text>
</comment>
<dbReference type="InterPro" id="IPR011527">
    <property type="entry name" value="ABC1_TM_dom"/>
</dbReference>
<feature type="transmembrane region" description="Helical" evidence="9">
    <location>
        <begin position="16"/>
        <end position="35"/>
    </location>
</feature>
<dbReference type="GO" id="GO:0016887">
    <property type="term" value="F:ATP hydrolysis activity"/>
    <property type="evidence" value="ECO:0007669"/>
    <property type="project" value="InterPro"/>
</dbReference>
<dbReference type="FunFam" id="3.40.50.300:FF:000221">
    <property type="entry name" value="Multidrug ABC transporter ATP-binding protein"/>
    <property type="match status" value="1"/>
</dbReference>
<gene>
    <name evidence="12" type="ORF">PPOP_1754</name>
</gene>
<dbReference type="GO" id="GO:0005886">
    <property type="term" value="C:plasma membrane"/>
    <property type="evidence" value="ECO:0007669"/>
    <property type="project" value="UniProtKB-SubCell"/>
</dbReference>
<dbReference type="EMBL" id="BALG01000095">
    <property type="protein sequence ID" value="GAC42397.1"/>
    <property type="molecule type" value="Genomic_DNA"/>
</dbReference>
<evidence type="ECO:0000256" key="8">
    <source>
        <dbReference type="ARBA" id="ARBA00023136"/>
    </source>
</evidence>
<keyword evidence="3" id="KW-1003">Cell membrane</keyword>
<dbReference type="SUPFAM" id="SSF90123">
    <property type="entry name" value="ABC transporter transmembrane region"/>
    <property type="match status" value="1"/>
</dbReference>
<dbReference type="PROSITE" id="PS50893">
    <property type="entry name" value="ABC_TRANSPORTER_2"/>
    <property type="match status" value="1"/>
</dbReference>
<dbReference type="SUPFAM" id="SSF52540">
    <property type="entry name" value="P-loop containing nucleoside triphosphate hydrolases"/>
    <property type="match status" value="1"/>
</dbReference>
<dbReference type="GO" id="GO:0005524">
    <property type="term" value="F:ATP binding"/>
    <property type="evidence" value="ECO:0007669"/>
    <property type="project" value="UniProtKB-KW"/>
</dbReference>
<dbReference type="Gene3D" id="1.20.1560.10">
    <property type="entry name" value="ABC transporter type 1, transmembrane domain"/>
    <property type="match status" value="1"/>
</dbReference>
<evidence type="ECO:0000256" key="5">
    <source>
        <dbReference type="ARBA" id="ARBA00022741"/>
    </source>
</evidence>
<dbReference type="PROSITE" id="PS00211">
    <property type="entry name" value="ABC_TRANSPORTER_1"/>
    <property type="match status" value="1"/>
</dbReference>
<protein>
    <submittedName>
        <fullName evidence="12">ATPase/permease component</fullName>
    </submittedName>
</protein>
<evidence type="ECO:0000256" key="6">
    <source>
        <dbReference type="ARBA" id="ARBA00022840"/>
    </source>
</evidence>
<name>M9LA13_PAEPP</name>
<dbReference type="InterPro" id="IPR003439">
    <property type="entry name" value="ABC_transporter-like_ATP-bd"/>
</dbReference>
<comment type="subcellular location">
    <subcellularLocation>
        <location evidence="1">Cell membrane</location>
        <topology evidence="1">Multi-pass membrane protein</topology>
    </subcellularLocation>
</comment>
<dbReference type="Gene3D" id="3.40.50.300">
    <property type="entry name" value="P-loop containing nucleotide triphosphate hydrolases"/>
    <property type="match status" value="1"/>
</dbReference>
<keyword evidence="8 9" id="KW-0472">Membrane</keyword>
<evidence type="ECO:0000256" key="3">
    <source>
        <dbReference type="ARBA" id="ARBA00022475"/>
    </source>
</evidence>
<dbReference type="PANTHER" id="PTHR43394:SF1">
    <property type="entry name" value="ATP-BINDING CASSETTE SUB-FAMILY B MEMBER 10, MITOCHONDRIAL"/>
    <property type="match status" value="1"/>
</dbReference>
<dbReference type="PANTHER" id="PTHR43394">
    <property type="entry name" value="ATP-DEPENDENT PERMEASE MDL1, MITOCHONDRIAL"/>
    <property type="match status" value="1"/>
</dbReference>
<dbReference type="InterPro" id="IPR036640">
    <property type="entry name" value="ABC1_TM_sf"/>
</dbReference>
<keyword evidence="4 9" id="KW-0812">Transmembrane</keyword>
<keyword evidence="5" id="KW-0547">Nucleotide-binding</keyword>
<keyword evidence="6" id="KW-0067">ATP-binding</keyword>
<dbReference type="Proteomes" id="UP000029453">
    <property type="component" value="Unassembled WGS sequence"/>
</dbReference>
<dbReference type="SMART" id="SM00382">
    <property type="entry name" value="AAA"/>
    <property type="match status" value="1"/>
</dbReference>
<proteinExistence type="predicted"/>
<dbReference type="AlphaFoldDB" id="M9LA13"/>
<evidence type="ECO:0000259" key="10">
    <source>
        <dbReference type="PROSITE" id="PS50893"/>
    </source>
</evidence>
<evidence type="ECO:0000259" key="11">
    <source>
        <dbReference type="PROSITE" id="PS50929"/>
    </source>
</evidence>
<evidence type="ECO:0000256" key="9">
    <source>
        <dbReference type="SAM" id="Phobius"/>
    </source>
</evidence>
<evidence type="ECO:0000256" key="1">
    <source>
        <dbReference type="ARBA" id="ARBA00004651"/>
    </source>
</evidence>
<dbReference type="GO" id="GO:0015421">
    <property type="term" value="F:ABC-type oligopeptide transporter activity"/>
    <property type="evidence" value="ECO:0007669"/>
    <property type="project" value="TreeGrafter"/>
</dbReference>
<evidence type="ECO:0000256" key="4">
    <source>
        <dbReference type="ARBA" id="ARBA00022692"/>
    </source>
</evidence>
<accession>M9LA13</accession>
<evidence type="ECO:0000256" key="2">
    <source>
        <dbReference type="ARBA" id="ARBA00022448"/>
    </source>
</evidence>
<dbReference type="PROSITE" id="PS50929">
    <property type="entry name" value="ABC_TM1F"/>
    <property type="match status" value="1"/>
</dbReference>
<dbReference type="Pfam" id="PF00005">
    <property type="entry name" value="ABC_tran"/>
    <property type="match status" value="1"/>
</dbReference>
<organism evidence="12 13">
    <name type="scientific">Paenibacillus popilliae ATCC 14706</name>
    <dbReference type="NCBI Taxonomy" id="1212764"/>
    <lineage>
        <taxon>Bacteria</taxon>
        <taxon>Bacillati</taxon>
        <taxon>Bacillota</taxon>
        <taxon>Bacilli</taxon>
        <taxon>Bacillales</taxon>
        <taxon>Paenibacillaceae</taxon>
        <taxon>Paenibacillus</taxon>
    </lineage>
</organism>
<feature type="domain" description="ABC transmembrane type-1" evidence="11">
    <location>
        <begin position="1"/>
        <end position="265"/>
    </location>
</feature>
<dbReference type="InterPro" id="IPR003593">
    <property type="entry name" value="AAA+_ATPase"/>
</dbReference>
<sequence>MRYLVDVALFQNSQTTLLFTIMGLIILPILSTLLVSITTQVNIKIGGLITDQLREALFNRIATFSPRTMNKFKPGELVGRLTRSCGEIGEVFIQNELIPGINNALMAIGIAIFMFFLSWQLALLSFLMIPIIFSVAQILGKKSEQKTNRLLYLLTKADGYFNEVIHGMKTVQIFGKEEREKNYVRSWIKEHRKLRYETDYIRVWYSQILNNFEQSLGTGIILAFGAWQIINNNLSIGSLLAFTVYIPLLYTSIEAIQRAFVGYKMVQPAKLYIQEVLCTNEYLDDNTQLMNNKIIEGTITFDKVFFEYEDGRGKLKNVTFKIKQGEIVGIVGPSGGGKTTILDLIMKFSIADKGEIMLDNINIKQIPYLILRENVTIVDQNPTLWDDTIYNNLLYAKEDATREEISKATKIAQIDKFIESLPVGYDTLVGERGIRLSGGEKQRLAIARAILRDPKIVLLDEPTSALDANTETSLSQELYKWFNGRTVIIVAHRLSTIKDTDRILVLENGSIIESGTHDELMESNGFYSELYKKQFKLRAVSKQSFPG</sequence>
<dbReference type="InterPro" id="IPR039421">
    <property type="entry name" value="Type_1_exporter"/>
</dbReference>
<evidence type="ECO:0000256" key="7">
    <source>
        <dbReference type="ARBA" id="ARBA00022989"/>
    </source>
</evidence>
<keyword evidence="13" id="KW-1185">Reference proteome</keyword>
<keyword evidence="2" id="KW-0813">Transport</keyword>
<dbReference type="Pfam" id="PF00664">
    <property type="entry name" value="ABC_membrane"/>
    <property type="match status" value="1"/>
</dbReference>